<sequence length="42" mass="4944">MYRYFLPTHIPFRHDQRLDDPVLKPPNWGSIASLLPNPIVEV</sequence>
<evidence type="ECO:0000313" key="1">
    <source>
        <dbReference type="EMBL" id="ASV62487.1"/>
    </source>
</evidence>
<evidence type="ECO:0000313" key="2">
    <source>
        <dbReference type="Proteomes" id="UP000001963"/>
    </source>
</evidence>
<dbReference type="EMBL" id="CP000394">
    <property type="protein sequence ID" value="ASV62487.1"/>
    <property type="molecule type" value="Genomic_DNA"/>
</dbReference>
<gene>
    <name evidence="1" type="ordered locus">GbCGDNIH1_8051</name>
</gene>
<keyword evidence="2" id="KW-1185">Reference proteome</keyword>
<proteinExistence type="predicted"/>
<dbReference type="AlphaFoldDB" id="A0A286M388"/>
<reference evidence="1 2" key="1">
    <citation type="journal article" date="2007" name="J. Bacteriol.">
        <title>Genome sequence analysis of the emerging human pathogenic acetic acid bacterium Granulibacter bethesdensis.</title>
        <authorList>
            <person name="Greenberg D.E."/>
            <person name="Porcella S.F."/>
            <person name="Zelazny A.M."/>
            <person name="Virtaneva K."/>
            <person name="Sturdevant D.E."/>
            <person name="Kupko J.J.III."/>
            <person name="Barbian K.D."/>
            <person name="Babar A."/>
            <person name="Dorward D.W."/>
            <person name="Holland S.M."/>
        </authorList>
    </citation>
    <scope>NUCLEOTIDE SEQUENCE [LARGE SCALE GENOMIC DNA]</scope>
    <source>
        <strain evidence="2">ATCC BAA-1260 / CGDNIH1</strain>
    </source>
</reference>
<dbReference type="Proteomes" id="UP000001963">
    <property type="component" value="Chromosome"/>
</dbReference>
<organism evidence="1 2">
    <name type="scientific">Granulibacter bethesdensis (strain ATCC BAA-1260 / CGDNIH1)</name>
    <dbReference type="NCBI Taxonomy" id="391165"/>
    <lineage>
        <taxon>Bacteria</taxon>
        <taxon>Pseudomonadati</taxon>
        <taxon>Pseudomonadota</taxon>
        <taxon>Alphaproteobacteria</taxon>
        <taxon>Acetobacterales</taxon>
        <taxon>Acetobacteraceae</taxon>
        <taxon>Granulibacter</taxon>
    </lineage>
</organism>
<name>A0A286M388_GRABC</name>
<accession>A0A286M388</accession>
<protein>
    <submittedName>
        <fullName evidence="1">Uncharacterized protein</fullName>
    </submittedName>
</protein>
<dbReference type="KEGG" id="gbe:GbCGDNIH1_8051"/>